<keyword evidence="3" id="KW-1185">Reference proteome</keyword>
<accession>A0ABZ2LJZ1</accession>
<dbReference type="InterPro" id="IPR011335">
    <property type="entry name" value="Restrct_endonuc-II-like"/>
</dbReference>
<reference evidence="2 3" key="1">
    <citation type="submission" date="2021-12" db="EMBL/GenBank/DDBJ databases">
        <title>Discovery of the Pendulisporaceae a myxobacterial family with distinct sporulation behavior and unique specialized metabolism.</title>
        <authorList>
            <person name="Garcia R."/>
            <person name="Popoff A."/>
            <person name="Bader C.D."/>
            <person name="Loehr J."/>
            <person name="Walesch S."/>
            <person name="Walt C."/>
            <person name="Boldt J."/>
            <person name="Bunk B."/>
            <person name="Haeckl F.J.F.P.J."/>
            <person name="Gunesch A.P."/>
            <person name="Birkelbach J."/>
            <person name="Nuebel U."/>
            <person name="Pietschmann T."/>
            <person name="Bach T."/>
            <person name="Mueller R."/>
        </authorList>
    </citation>
    <scope>NUCLEOTIDE SEQUENCE [LARGE SCALE GENOMIC DNA]</scope>
    <source>
        <strain evidence="2 3">MSr11954</strain>
    </source>
</reference>
<name>A0ABZ2LJZ1_9BACT</name>
<dbReference type="CDD" id="cd06260">
    <property type="entry name" value="DUF820-like"/>
    <property type="match status" value="1"/>
</dbReference>
<proteinExistence type="predicted"/>
<sequence>MAATSFAFRPVTLDDWADLPEDDDRELVDGVLVEAEMPNTLHEFVFAWLFRLLGAWTVSHGAMLFGSGLKFVVGRERGRMPDMSIFLTGQKRPPVLGVTRTPPSIAVEIVLSSANDERRDRIHKFAEYEQFGVPWYWLIDPELRSFEIFELGTNGKYMRMVAATEGTIDAVPGCPELTLDVSALWRDLDAYIAEAGEE</sequence>
<protein>
    <submittedName>
        <fullName evidence="2">Uma2 family endonuclease</fullName>
    </submittedName>
</protein>
<evidence type="ECO:0000313" key="3">
    <source>
        <dbReference type="Proteomes" id="UP001370348"/>
    </source>
</evidence>
<dbReference type="RefSeq" id="WP_394820675.1">
    <property type="nucleotide sequence ID" value="NZ_CP089984.1"/>
</dbReference>
<evidence type="ECO:0000313" key="2">
    <source>
        <dbReference type="EMBL" id="WXB11060.1"/>
    </source>
</evidence>
<dbReference type="InterPro" id="IPR008538">
    <property type="entry name" value="Uma2"/>
</dbReference>
<keyword evidence="2" id="KW-0378">Hydrolase</keyword>
<keyword evidence="2" id="KW-0540">Nuclease</keyword>
<keyword evidence="2" id="KW-0255">Endonuclease</keyword>
<dbReference type="PANTHER" id="PTHR34107">
    <property type="entry name" value="SLL0198 PROTEIN-RELATED"/>
    <property type="match status" value="1"/>
</dbReference>
<dbReference type="GO" id="GO:0004519">
    <property type="term" value="F:endonuclease activity"/>
    <property type="evidence" value="ECO:0007669"/>
    <property type="project" value="UniProtKB-KW"/>
</dbReference>
<dbReference type="PANTHER" id="PTHR34107:SF2">
    <property type="entry name" value="SLL0888 PROTEIN"/>
    <property type="match status" value="1"/>
</dbReference>
<evidence type="ECO:0000259" key="1">
    <source>
        <dbReference type="Pfam" id="PF05685"/>
    </source>
</evidence>
<dbReference type="InterPro" id="IPR012296">
    <property type="entry name" value="Nuclease_put_TT1808"/>
</dbReference>
<organism evidence="2 3">
    <name type="scientific">Pendulispora albinea</name>
    <dbReference type="NCBI Taxonomy" id="2741071"/>
    <lineage>
        <taxon>Bacteria</taxon>
        <taxon>Pseudomonadati</taxon>
        <taxon>Myxococcota</taxon>
        <taxon>Myxococcia</taxon>
        <taxon>Myxococcales</taxon>
        <taxon>Sorangiineae</taxon>
        <taxon>Pendulisporaceae</taxon>
        <taxon>Pendulispora</taxon>
    </lineage>
</organism>
<dbReference type="Pfam" id="PF05685">
    <property type="entry name" value="Uma2"/>
    <property type="match status" value="1"/>
</dbReference>
<dbReference type="EMBL" id="CP089984">
    <property type="protein sequence ID" value="WXB11060.1"/>
    <property type="molecule type" value="Genomic_DNA"/>
</dbReference>
<gene>
    <name evidence="2" type="ORF">LZC94_24640</name>
</gene>
<dbReference type="Gene3D" id="3.90.1570.10">
    <property type="entry name" value="tt1808, chain A"/>
    <property type="match status" value="1"/>
</dbReference>
<feature type="domain" description="Putative restriction endonuclease" evidence="1">
    <location>
        <begin position="17"/>
        <end position="181"/>
    </location>
</feature>
<dbReference type="SUPFAM" id="SSF52980">
    <property type="entry name" value="Restriction endonuclease-like"/>
    <property type="match status" value="1"/>
</dbReference>
<dbReference type="Proteomes" id="UP001370348">
    <property type="component" value="Chromosome"/>
</dbReference>